<dbReference type="InterPro" id="IPR006202">
    <property type="entry name" value="Neur_chan_lig-bd"/>
</dbReference>
<dbReference type="Pfam" id="PF02931">
    <property type="entry name" value="Neur_chan_LBD"/>
    <property type="match status" value="1"/>
</dbReference>
<accession>A0AAF3EKU3</accession>
<dbReference type="InterPro" id="IPR036734">
    <property type="entry name" value="Neur_chan_lig-bd_sf"/>
</dbReference>
<dbReference type="WBParaSite" id="MBELARI_LOCUS14652">
    <property type="protein sequence ID" value="MBELARI_LOCUS14652"/>
    <property type="gene ID" value="MBELARI_LOCUS14652"/>
</dbReference>
<protein>
    <recommendedName>
        <fullName evidence="1">Neurotransmitter-gated ion-channel ligand-binding domain-containing protein</fullName>
    </recommendedName>
</protein>
<organism evidence="2 3">
    <name type="scientific">Mesorhabditis belari</name>
    <dbReference type="NCBI Taxonomy" id="2138241"/>
    <lineage>
        <taxon>Eukaryota</taxon>
        <taxon>Metazoa</taxon>
        <taxon>Ecdysozoa</taxon>
        <taxon>Nematoda</taxon>
        <taxon>Chromadorea</taxon>
        <taxon>Rhabditida</taxon>
        <taxon>Rhabditina</taxon>
        <taxon>Rhabditomorpha</taxon>
        <taxon>Rhabditoidea</taxon>
        <taxon>Rhabditidae</taxon>
        <taxon>Mesorhabditinae</taxon>
        <taxon>Mesorhabditis</taxon>
    </lineage>
</organism>
<sequence>MAVTLQFLYIIDLDASSQVLRAYMVMDLVWQDPRLVWEPEEFDGRSAIVVQCDSLWIPDDFVMNAIAIDQVAPERFQQCRIYSNGTVKFSNDYNADLTWNQRADLDAQDGSVRVDRIRQSWWTSFLQDRGQRTLWNIQPCGDDARWEIAPRSEQRAIRSTHVARHGYRLWNSST</sequence>
<dbReference type="GO" id="GO:0005230">
    <property type="term" value="F:extracellular ligand-gated monoatomic ion channel activity"/>
    <property type="evidence" value="ECO:0007669"/>
    <property type="project" value="InterPro"/>
</dbReference>
<dbReference type="Gene3D" id="2.70.170.10">
    <property type="entry name" value="Neurotransmitter-gated ion-channel ligand-binding domain"/>
    <property type="match status" value="1"/>
</dbReference>
<dbReference type="GO" id="GO:0016020">
    <property type="term" value="C:membrane"/>
    <property type="evidence" value="ECO:0007669"/>
    <property type="project" value="InterPro"/>
</dbReference>
<evidence type="ECO:0000259" key="1">
    <source>
        <dbReference type="Pfam" id="PF02931"/>
    </source>
</evidence>
<dbReference type="SUPFAM" id="SSF63712">
    <property type="entry name" value="Nicotinic receptor ligand binding domain-like"/>
    <property type="match status" value="1"/>
</dbReference>
<keyword evidence="2" id="KW-1185">Reference proteome</keyword>
<proteinExistence type="predicted"/>
<reference evidence="3" key="1">
    <citation type="submission" date="2024-02" db="UniProtKB">
        <authorList>
            <consortium name="WormBaseParasite"/>
        </authorList>
    </citation>
    <scope>IDENTIFICATION</scope>
</reference>
<dbReference type="AlphaFoldDB" id="A0AAF3EKU3"/>
<feature type="domain" description="Neurotransmitter-gated ion-channel ligand-binding" evidence="1">
    <location>
        <begin position="4"/>
        <end position="91"/>
    </location>
</feature>
<name>A0AAF3EKU3_9BILA</name>
<dbReference type="Proteomes" id="UP000887575">
    <property type="component" value="Unassembled WGS sequence"/>
</dbReference>
<evidence type="ECO:0000313" key="3">
    <source>
        <dbReference type="WBParaSite" id="MBELARI_LOCUS14652"/>
    </source>
</evidence>
<evidence type="ECO:0000313" key="2">
    <source>
        <dbReference type="Proteomes" id="UP000887575"/>
    </source>
</evidence>